<keyword evidence="3" id="KW-1185">Reference proteome</keyword>
<comment type="caution">
    <text evidence="1">The sequence shown here is derived from an EMBL/GenBank/DDBJ whole genome shotgun (WGS) entry which is preliminary data.</text>
</comment>
<evidence type="ECO:0000313" key="1">
    <source>
        <dbReference type="EMBL" id="MDQ0256148.1"/>
    </source>
</evidence>
<dbReference type="EMBL" id="JAUSUG010000015">
    <property type="protein sequence ID" value="MDQ0256148.1"/>
    <property type="molecule type" value="Genomic_DNA"/>
</dbReference>
<dbReference type="EMBL" id="JAUSUG010000030">
    <property type="protein sequence ID" value="MDQ0257601.1"/>
    <property type="molecule type" value="Genomic_DNA"/>
</dbReference>
<dbReference type="Proteomes" id="UP001230005">
    <property type="component" value="Unassembled WGS sequence"/>
</dbReference>
<evidence type="ECO:0000313" key="2">
    <source>
        <dbReference type="EMBL" id="MDQ0257601.1"/>
    </source>
</evidence>
<proteinExistence type="predicted"/>
<organism evidence="1 3">
    <name type="scientific">Evansella vedderi</name>
    <dbReference type="NCBI Taxonomy" id="38282"/>
    <lineage>
        <taxon>Bacteria</taxon>
        <taxon>Bacillati</taxon>
        <taxon>Bacillota</taxon>
        <taxon>Bacilli</taxon>
        <taxon>Bacillales</taxon>
        <taxon>Bacillaceae</taxon>
        <taxon>Evansella</taxon>
    </lineage>
</organism>
<name>A0ABU0A0C4_9BACI</name>
<feature type="non-terminal residue" evidence="1">
    <location>
        <position position="1"/>
    </location>
</feature>
<reference evidence="1 3" key="1">
    <citation type="submission" date="2023-07" db="EMBL/GenBank/DDBJ databases">
        <title>Genomic Encyclopedia of Type Strains, Phase IV (KMG-IV): sequencing the most valuable type-strain genomes for metagenomic binning, comparative biology and taxonomic classification.</title>
        <authorList>
            <person name="Goeker M."/>
        </authorList>
    </citation>
    <scope>NUCLEOTIDE SEQUENCE [LARGE SCALE GENOMIC DNA]</scope>
    <source>
        <strain evidence="1 3">DSM 9768</strain>
    </source>
</reference>
<evidence type="ECO:0000313" key="3">
    <source>
        <dbReference type="Proteomes" id="UP001230005"/>
    </source>
</evidence>
<protein>
    <submittedName>
        <fullName evidence="1">Uncharacterized protein</fullName>
    </submittedName>
</protein>
<accession>A0ABU0A0C4</accession>
<sequence>YSMPDCINADQEASVYPFLNQENGAYL</sequence>
<gene>
    <name evidence="1" type="ORF">J2S74_003566</name>
    <name evidence="2" type="ORF">J2S74_005059</name>
</gene>